<evidence type="ECO:0000259" key="10">
    <source>
        <dbReference type="PROSITE" id="PS50157"/>
    </source>
</evidence>
<keyword evidence="12" id="KW-1185">Reference proteome</keyword>
<dbReference type="SUPFAM" id="SSF57667">
    <property type="entry name" value="beta-beta-alpha zinc fingers"/>
    <property type="match status" value="1"/>
</dbReference>
<dbReference type="Pfam" id="PF00096">
    <property type="entry name" value="zf-C2H2"/>
    <property type="match status" value="2"/>
</dbReference>
<evidence type="ECO:0000256" key="5">
    <source>
        <dbReference type="ARBA" id="ARBA00023015"/>
    </source>
</evidence>
<feature type="domain" description="C2H2-type" evidence="10">
    <location>
        <begin position="683"/>
        <end position="712"/>
    </location>
</feature>
<keyword evidence="3 8" id="KW-0863">Zinc-finger</keyword>
<keyword evidence="6" id="KW-0804">Transcription</keyword>
<evidence type="ECO:0000256" key="8">
    <source>
        <dbReference type="PROSITE-ProRule" id="PRU00042"/>
    </source>
</evidence>
<evidence type="ECO:0000256" key="1">
    <source>
        <dbReference type="ARBA" id="ARBA00004123"/>
    </source>
</evidence>
<dbReference type="SMART" id="SM00355">
    <property type="entry name" value="ZnF_C2H2"/>
    <property type="match status" value="2"/>
</dbReference>
<feature type="domain" description="C2H2-type" evidence="10">
    <location>
        <begin position="652"/>
        <end position="682"/>
    </location>
</feature>
<organism evidence="11 12">
    <name type="scientific">Marasmius crinis-equi</name>
    <dbReference type="NCBI Taxonomy" id="585013"/>
    <lineage>
        <taxon>Eukaryota</taxon>
        <taxon>Fungi</taxon>
        <taxon>Dikarya</taxon>
        <taxon>Basidiomycota</taxon>
        <taxon>Agaricomycotina</taxon>
        <taxon>Agaricomycetes</taxon>
        <taxon>Agaricomycetidae</taxon>
        <taxon>Agaricales</taxon>
        <taxon>Marasmiineae</taxon>
        <taxon>Marasmiaceae</taxon>
        <taxon>Marasmius</taxon>
    </lineage>
</organism>
<feature type="region of interest" description="Disordered" evidence="9">
    <location>
        <begin position="492"/>
        <end position="513"/>
    </location>
</feature>
<gene>
    <name evidence="11" type="ORF">V5O48_006183</name>
</gene>
<evidence type="ECO:0000256" key="9">
    <source>
        <dbReference type="SAM" id="MobiDB-lite"/>
    </source>
</evidence>
<comment type="subcellular location">
    <subcellularLocation>
        <location evidence="1">Nucleus</location>
    </subcellularLocation>
</comment>
<evidence type="ECO:0000256" key="4">
    <source>
        <dbReference type="ARBA" id="ARBA00022833"/>
    </source>
</evidence>
<evidence type="ECO:0000313" key="12">
    <source>
        <dbReference type="Proteomes" id="UP001465976"/>
    </source>
</evidence>
<dbReference type="PROSITE" id="PS50157">
    <property type="entry name" value="ZINC_FINGER_C2H2_2"/>
    <property type="match status" value="2"/>
</dbReference>
<evidence type="ECO:0000256" key="6">
    <source>
        <dbReference type="ARBA" id="ARBA00023163"/>
    </source>
</evidence>
<dbReference type="Proteomes" id="UP001465976">
    <property type="component" value="Unassembled WGS sequence"/>
</dbReference>
<evidence type="ECO:0000256" key="2">
    <source>
        <dbReference type="ARBA" id="ARBA00022723"/>
    </source>
</evidence>
<feature type="region of interest" description="Disordered" evidence="9">
    <location>
        <begin position="302"/>
        <end position="363"/>
    </location>
</feature>
<protein>
    <recommendedName>
        <fullName evidence="10">C2H2-type domain-containing protein</fullName>
    </recommendedName>
</protein>
<dbReference type="PROSITE" id="PS00028">
    <property type="entry name" value="ZINC_FINGER_C2H2_1"/>
    <property type="match status" value="2"/>
</dbReference>
<evidence type="ECO:0000256" key="7">
    <source>
        <dbReference type="ARBA" id="ARBA00023242"/>
    </source>
</evidence>
<dbReference type="Gene3D" id="3.30.160.60">
    <property type="entry name" value="Classic Zinc Finger"/>
    <property type="match status" value="2"/>
</dbReference>
<proteinExistence type="predicted"/>
<dbReference type="InterPro" id="IPR036236">
    <property type="entry name" value="Znf_C2H2_sf"/>
</dbReference>
<evidence type="ECO:0000256" key="3">
    <source>
        <dbReference type="ARBA" id="ARBA00022771"/>
    </source>
</evidence>
<feature type="compositionally biased region" description="Basic and acidic residues" evidence="9">
    <location>
        <begin position="302"/>
        <end position="316"/>
    </location>
</feature>
<keyword evidence="2" id="KW-0479">Metal-binding</keyword>
<reference evidence="11 12" key="1">
    <citation type="submission" date="2024-02" db="EMBL/GenBank/DDBJ databases">
        <title>A draft genome for the cacao thread blight pathogen Marasmius crinis-equi.</title>
        <authorList>
            <person name="Cohen S.P."/>
            <person name="Baruah I.K."/>
            <person name="Amoako-Attah I."/>
            <person name="Bukari Y."/>
            <person name="Meinhardt L.W."/>
            <person name="Bailey B.A."/>
        </authorList>
    </citation>
    <scope>NUCLEOTIDE SEQUENCE [LARGE SCALE GENOMIC DNA]</scope>
    <source>
        <strain evidence="11 12">GH-76</strain>
    </source>
</reference>
<comment type="caution">
    <text evidence="11">The sequence shown here is derived from an EMBL/GenBank/DDBJ whole genome shotgun (WGS) entry which is preliminary data.</text>
</comment>
<dbReference type="PANTHER" id="PTHR46179">
    <property type="entry name" value="ZINC FINGER PROTEIN"/>
    <property type="match status" value="1"/>
</dbReference>
<dbReference type="EMBL" id="JBAHYK010000274">
    <property type="protein sequence ID" value="KAL0575786.1"/>
    <property type="molecule type" value="Genomic_DNA"/>
</dbReference>
<keyword evidence="7" id="KW-0539">Nucleus</keyword>
<sequence length="714" mass="77762">MQPAQSILDLEIEDWRSSTAAVQSTAQTVSYFDEVSYGNGSQHRESPLDSPPMISMSSPYISSPSYPKQQQYGTSQSQIHVGALHHPHNAHNQHQHHYETIPIHQQSHNGSQHQYDMDIDSVYHNSYTNAQGQQQIHSPPFSPGSQHHIQQRLDQHQSEPTAVCDPRYVTGHHDFHVQHQTKHSVRPTSSGSSSPSSPSGFKGHVEGRNPSVKLEGDTSNDSFSPRPPQSLAVVIPSNTTYEDIRLSATKRKSSSASETSQHELFDPGYSLVTAVRVELDGANDGVVSPTALISPLERAELEHLPSQDGEPDHEGYSDADGESEEYDYDDPNDSEFVPHSRSSLPRRTSHHHLSSTQHQAPHQGWLDIPAGRRRAATSPNVAVPQTYQPQPSYAWGYSHDGMGSPSNAGYNSNAGGVVRSRSGTTSTADHSHRYNPYPTAGYTYDAPQSITHSSSYDSTASSASFADELTYPTQQQPTYPSLELNLHSLRSRRASTSTTTSTTTPNTPLTPLTPLSTGGGDGQVGVHVHGYSTRSGGVSHSYSNNPASSMYDGSSSGMLNGASGHMSLHGDLNGMGGSSKRRSRPSTSLPVPVPVPNLTKKSRGRRVPTVYSSSSSSNNTSGASAFPSSSARDNLTDVDGFLRPEDKGARIHMCKVPGCGKCFARGEHLKRHVRSIHTWEKPHKCPYPGCGKDFSRHDNLGQHMRVHKDYNPRT</sequence>
<feature type="compositionally biased region" description="Polar residues" evidence="9">
    <location>
        <begin position="130"/>
        <end position="148"/>
    </location>
</feature>
<dbReference type="PANTHER" id="PTHR46179:SF13">
    <property type="entry name" value="C2H2-TYPE DOMAIN-CONTAINING PROTEIN"/>
    <property type="match status" value="1"/>
</dbReference>
<accession>A0ABR3FKT3</accession>
<feature type="compositionally biased region" description="Low complexity" evidence="9">
    <location>
        <begin position="612"/>
        <end position="625"/>
    </location>
</feature>
<feature type="region of interest" description="Disordered" evidence="9">
    <location>
        <begin position="130"/>
        <end position="158"/>
    </location>
</feature>
<keyword evidence="5" id="KW-0805">Transcription regulation</keyword>
<feature type="compositionally biased region" description="Acidic residues" evidence="9">
    <location>
        <begin position="317"/>
        <end position="333"/>
    </location>
</feature>
<name>A0ABR3FKT3_9AGAR</name>
<dbReference type="InterPro" id="IPR013087">
    <property type="entry name" value="Znf_C2H2_type"/>
</dbReference>
<feature type="region of interest" description="Disordered" evidence="9">
    <location>
        <begin position="553"/>
        <end position="638"/>
    </location>
</feature>
<feature type="compositionally biased region" description="Low complexity" evidence="9">
    <location>
        <begin position="495"/>
        <end position="513"/>
    </location>
</feature>
<dbReference type="InterPro" id="IPR051061">
    <property type="entry name" value="Zinc_finger_trans_reg"/>
</dbReference>
<feature type="region of interest" description="Disordered" evidence="9">
    <location>
        <begin position="177"/>
        <end position="236"/>
    </location>
</feature>
<feature type="compositionally biased region" description="Low complexity" evidence="9">
    <location>
        <begin position="189"/>
        <end position="200"/>
    </location>
</feature>
<keyword evidence="4" id="KW-0862">Zinc</keyword>
<evidence type="ECO:0000313" key="11">
    <source>
        <dbReference type="EMBL" id="KAL0575786.1"/>
    </source>
</evidence>